<dbReference type="EMBL" id="CP000284">
    <property type="protein sequence ID" value="ABE48977.1"/>
    <property type="molecule type" value="Genomic_DNA"/>
</dbReference>
<feature type="chain" id="PRO_5004190055" description="Ice-binding protein C-terminal domain-containing protein" evidence="1">
    <location>
        <begin position="22"/>
        <end position="261"/>
    </location>
</feature>
<evidence type="ECO:0000259" key="2">
    <source>
        <dbReference type="Pfam" id="PF07589"/>
    </source>
</evidence>
<dbReference type="InterPro" id="IPR013424">
    <property type="entry name" value="Ice-binding_C"/>
</dbReference>
<dbReference type="Pfam" id="PF07589">
    <property type="entry name" value="PEP-CTERM"/>
    <property type="match status" value="1"/>
</dbReference>
<sequence>MRHLIATMFVSASLFSVSAYAADDHHHDHGHDHLHSGDIEIEVEGGKLGTHGAGHSQEGSGYAIFEGDFRDLAGGPYRTNAPGFDSHAGTFDQGDIIGYQAIGNLWSWNGSSWTNTVLNGETLSLTGNWGENTVWSTTGVSGDAIGLLGQAGSSGNIHEHLNFEISSSSGLPTDGAYFVTLQLLSVDLNSTGDGFVAGSKYASSDPFYLIFNNGLSADEFHTALHGLEDNLIAAVPEPSTYAMFLAGLGLMGWQLRRRQQA</sequence>
<dbReference type="STRING" id="265072.Mfla_0709"/>
<dbReference type="RefSeq" id="WP_011479074.1">
    <property type="nucleotide sequence ID" value="NC_007947.1"/>
</dbReference>
<evidence type="ECO:0000313" key="4">
    <source>
        <dbReference type="Proteomes" id="UP000002440"/>
    </source>
</evidence>
<dbReference type="KEGG" id="mfa:Mfla_0709"/>
<reference evidence="3 4" key="1">
    <citation type="submission" date="2006-03" db="EMBL/GenBank/DDBJ databases">
        <title>Complete sequence of Methylobacillus flagellatus KT.</title>
        <authorList>
            <consortium name="US DOE Joint Genome Institute"/>
            <person name="Copeland A."/>
            <person name="Lucas S."/>
            <person name="Lapidus A."/>
            <person name="Barry K."/>
            <person name="Detter J.C."/>
            <person name="Glavina del Rio T."/>
            <person name="Hammon N."/>
            <person name="Israni S."/>
            <person name="Dalin E."/>
            <person name="Tice H."/>
            <person name="Pitluck S."/>
            <person name="Brettin T."/>
            <person name="Bruce D."/>
            <person name="Han C."/>
            <person name="Tapia R."/>
            <person name="Saunders E."/>
            <person name="Gilna P."/>
            <person name="Schmutz J."/>
            <person name="Larimer F."/>
            <person name="Land M."/>
            <person name="Kyrpides N."/>
            <person name="Anderson I."/>
            <person name="Richardson P."/>
        </authorList>
    </citation>
    <scope>NUCLEOTIDE SEQUENCE [LARGE SCALE GENOMIC DNA]</scope>
    <source>
        <strain evidence="4">KT / ATCC 51484 / DSM 6875</strain>
    </source>
</reference>
<keyword evidence="4" id="KW-1185">Reference proteome</keyword>
<organism evidence="3 4">
    <name type="scientific">Methylobacillus flagellatus (strain ATCC 51484 / DSM 6875 / VKM B-1610 / KT)</name>
    <dbReference type="NCBI Taxonomy" id="265072"/>
    <lineage>
        <taxon>Bacteria</taxon>
        <taxon>Pseudomonadati</taxon>
        <taxon>Pseudomonadota</taxon>
        <taxon>Betaproteobacteria</taxon>
        <taxon>Nitrosomonadales</taxon>
        <taxon>Methylophilaceae</taxon>
        <taxon>Methylobacillus</taxon>
    </lineage>
</organism>
<proteinExistence type="predicted"/>
<accession>Q1H3G0</accession>
<protein>
    <recommendedName>
        <fullName evidence="2">Ice-binding protein C-terminal domain-containing protein</fullName>
    </recommendedName>
</protein>
<dbReference type="HOGENOM" id="CLU_1179121_0_0_4"/>
<evidence type="ECO:0000313" key="3">
    <source>
        <dbReference type="EMBL" id="ABE48977.1"/>
    </source>
</evidence>
<dbReference type="Proteomes" id="UP000002440">
    <property type="component" value="Chromosome"/>
</dbReference>
<dbReference type="eggNOG" id="COG3055">
    <property type="taxonomic scope" value="Bacteria"/>
</dbReference>
<feature type="domain" description="Ice-binding protein C-terminal" evidence="2">
    <location>
        <begin position="234"/>
        <end position="258"/>
    </location>
</feature>
<gene>
    <name evidence="3" type="ordered locus">Mfla_0709</name>
</gene>
<keyword evidence="1" id="KW-0732">Signal</keyword>
<feature type="signal peptide" evidence="1">
    <location>
        <begin position="1"/>
        <end position="21"/>
    </location>
</feature>
<dbReference type="AlphaFoldDB" id="Q1H3G0"/>
<name>Q1H3G0_METFK</name>
<dbReference type="OrthoDB" id="5570760at2"/>
<evidence type="ECO:0000256" key="1">
    <source>
        <dbReference type="SAM" id="SignalP"/>
    </source>
</evidence>
<dbReference type="NCBIfam" id="TIGR02595">
    <property type="entry name" value="PEP_CTERM"/>
    <property type="match status" value="1"/>
</dbReference>